<comment type="caution">
    <text evidence="1">The sequence shown here is derived from an EMBL/GenBank/DDBJ whole genome shotgun (WGS) entry which is preliminary data.</text>
</comment>
<dbReference type="EMBL" id="CM023481">
    <property type="protein sequence ID" value="KAH6947408.1"/>
    <property type="molecule type" value="Genomic_DNA"/>
</dbReference>
<evidence type="ECO:0000313" key="2">
    <source>
        <dbReference type="Proteomes" id="UP000821845"/>
    </source>
</evidence>
<proteinExistence type="predicted"/>
<keyword evidence="2" id="KW-1185">Reference proteome</keyword>
<protein>
    <submittedName>
        <fullName evidence="1">Uncharacterized protein</fullName>
    </submittedName>
</protein>
<gene>
    <name evidence="1" type="ORF">HPB50_018819</name>
</gene>
<sequence>MGKTLPIKSAFSLCMRVIDVLEYVHSYDYINVGVKSSVLLLGFSKCSKNKVYLVDFALACRYTQNGKHKEYKEDLRKAQDGTIEFTSRDAHIGANSRCRDMEIVAYNMLQWLCCPLPWADNLTNPKYISHLKSSLKENIHLVTGKGFPHGVIPCVITEFLQYVASVKFEDTPDYKRLKRILEKGIRAAGFNGRLPFTPPRTPRRHSFSPKKPALNEIILAENSTRESGDESAVRKPSPANVSRSGHAALVRKKNRRSPATTKSAFGLGGLVKLQPQRKRLGRARITPARMASARATTAWAWTNPLRQCWKCLKCWKEALWRNSRKVCYFQVEMGESVPATRPLRTAARHISGEMVTSFLCRLLCYLFPVQTEKAMHPLRRNTT</sequence>
<reference evidence="1" key="1">
    <citation type="submission" date="2020-05" db="EMBL/GenBank/DDBJ databases">
        <title>Large-scale comparative analyses of tick genomes elucidate their genetic diversity and vector capacities.</title>
        <authorList>
            <person name="Jia N."/>
            <person name="Wang J."/>
            <person name="Shi W."/>
            <person name="Du L."/>
            <person name="Sun Y."/>
            <person name="Zhan W."/>
            <person name="Jiang J."/>
            <person name="Wang Q."/>
            <person name="Zhang B."/>
            <person name="Ji P."/>
            <person name="Sakyi L.B."/>
            <person name="Cui X."/>
            <person name="Yuan T."/>
            <person name="Jiang B."/>
            <person name="Yang W."/>
            <person name="Lam T.T.-Y."/>
            <person name="Chang Q."/>
            <person name="Ding S."/>
            <person name="Wang X."/>
            <person name="Zhu J."/>
            <person name="Ruan X."/>
            <person name="Zhao L."/>
            <person name="Wei J."/>
            <person name="Que T."/>
            <person name="Du C."/>
            <person name="Cheng J."/>
            <person name="Dai P."/>
            <person name="Han X."/>
            <person name="Huang E."/>
            <person name="Gao Y."/>
            <person name="Liu J."/>
            <person name="Shao H."/>
            <person name="Ye R."/>
            <person name="Li L."/>
            <person name="Wei W."/>
            <person name="Wang X."/>
            <person name="Wang C."/>
            <person name="Yang T."/>
            <person name="Huo Q."/>
            <person name="Li W."/>
            <person name="Guo W."/>
            <person name="Chen H."/>
            <person name="Zhou L."/>
            <person name="Ni X."/>
            <person name="Tian J."/>
            <person name="Zhou Y."/>
            <person name="Sheng Y."/>
            <person name="Liu T."/>
            <person name="Pan Y."/>
            <person name="Xia L."/>
            <person name="Li J."/>
            <person name="Zhao F."/>
            <person name="Cao W."/>
        </authorList>
    </citation>
    <scope>NUCLEOTIDE SEQUENCE</scope>
    <source>
        <strain evidence="1">Hyas-2018</strain>
    </source>
</reference>
<name>A0ACB7TKB5_HYAAI</name>
<accession>A0ACB7TKB5</accession>
<dbReference type="Proteomes" id="UP000821845">
    <property type="component" value="Chromosome 1"/>
</dbReference>
<evidence type="ECO:0000313" key="1">
    <source>
        <dbReference type="EMBL" id="KAH6947408.1"/>
    </source>
</evidence>
<organism evidence="1 2">
    <name type="scientific">Hyalomma asiaticum</name>
    <name type="common">Tick</name>
    <dbReference type="NCBI Taxonomy" id="266040"/>
    <lineage>
        <taxon>Eukaryota</taxon>
        <taxon>Metazoa</taxon>
        <taxon>Ecdysozoa</taxon>
        <taxon>Arthropoda</taxon>
        <taxon>Chelicerata</taxon>
        <taxon>Arachnida</taxon>
        <taxon>Acari</taxon>
        <taxon>Parasitiformes</taxon>
        <taxon>Ixodida</taxon>
        <taxon>Ixodoidea</taxon>
        <taxon>Ixodidae</taxon>
        <taxon>Hyalomminae</taxon>
        <taxon>Hyalomma</taxon>
    </lineage>
</organism>